<keyword evidence="3" id="KW-1185">Reference proteome</keyword>
<dbReference type="EMBL" id="UZAU01000056">
    <property type="status" value="NOT_ANNOTATED_CDS"/>
    <property type="molecule type" value="Genomic_DNA"/>
</dbReference>
<dbReference type="Gramene" id="evm.model.01.2010">
    <property type="protein sequence ID" value="cds.evm.model.01.2010"/>
    <property type="gene ID" value="evm.TU.01.2010"/>
</dbReference>
<accession>A0A803NJD8</accession>
<protein>
    <submittedName>
        <fullName evidence="2">Uncharacterized protein</fullName>
    </submittedName>
</protein>
<reference evidence="2" key="1">
    <citation type="submission" date="2018-11" db="EMBL/GenBank/DDBJ databases">
        <authorList>
            <person name="Grassa J C."/>
        </authorList>
    </citation>
    <scope>NUCLEOTIDE SEQUENCE [LARGE SCALE GENOMIC DNA]</scope>
</reference>
<organism evidence="2 3">
    <name type="scientific">Cannabis sativa</name>
    <name type="common">Hemp</name>
    <name type="synonym">Marijuana</name>
    <dbReference type="NCBI Taxonomy" id="3483"/>
    <lineage>
        <taxon>Eukaryota</taxon>
        <taxon>Viridiplantae</taxon>
        <taxon>Streptophyta</taxon>
        <taxon>Embryophyta</taxon>
        <taxon>Tracheophyta</taxon>
        <taxon>Spermatophyta</taxon>
        <taxon>Magnoliopsida</taxon>
        <taxon>eudicotyledons</taxon>
        <taxon>Gunneridae</taxon>
        <taxon>Pentapetalae</taxon>
        <taxon>rosids</taxon>
        <taxon>fabids</taxon>
        <taxon>Rosales</taxon>
        <taxon>Cannabaceae</taxon>
        <taxon>Cannabis</taxon>
    </lineage>
</organism>
<sequence>MFGKKVDEVDVFDTLGRSMSMIGLLSIHLSIDWPDSRFGPLCILERQYVFCIREAKMKRARFPDAKLINPDLLHPRPDENFDTQAGYDRVGCHKGISIREHEWVQCLELVPYLKKSAHLLESLPMRTNYKKLGFYKLKRYSDAHCPTSYTKRCLDLREYWFFSTGFPVKRQQGPKSDFKRSQGGDSQLAKIIMEATKEEKLLEPYWTLCHLNPLIEVEEILEKYATTYPDEDAPGSSTLRRGNRPFHIFRTPNLHRMSRIDQGGFNTYFFNLDRLKYPMKDIIDMVDEIIRSPRNPKISPNTVRVDPFVIMSLPKRIWQLYWQRWHSLFLLMGNLIAAHYTENTEFPRSQAPSGEDKTPAITMETFKELVVSESGIAQVGHLGQQTLVEALLVVVVEGTTQDNPMNTNISDESLDGLMFPKKGVFVTPKPKTSPPPSERDTKNAKSCLIKQHSLGGDRSLIAKETLCKQMVPKVGREVAPFSAEILDDVVGNASELNSEKALHSSLEVAKSWVTAEMDRVKADCKAKVERADNEARALYYKMH</sequence>
<dbReference type="EnsemblPlants" id="evm.model.01.2010">
    <property type="protein sequence ID" value="cds.evm.model.01.2010"/>
    <property type="gene ID" value="evm.TU.01.2010"/>
</dbReference>
<proteinExistence type="predicted"/>
<evidence type="ECO:0000256" key="1">
    <source>
        <dbReference type="SAM" id="MobiDB-lite"/>
    </source>
</evidence>
<evidence type="ECO:0000313" key="2">
    <source>
        <dbReference type="EnsemblPlants" id="cds.evm.model.01.2010"/>
    </source>
</evidence>
<evidence type="ECO:0000313" key="3">
    <source>
        <dbReference type="Proteomes" id="UP000596661"/>
    </source>
</evidence>
<dbReference type="AlphaFoldDB" id="A0A803NJD8"/>
<feature type="region of interest" description="Disordered" evidence="1">
    <location>
        <begin position="425"/>
        <end position="444"/>
    </location>
</feature>
<reference evidence="2" key="2">
    <citation type="submission" date="2021-03" db="UniProtKB">
        <authorList>
            <consortium name="EnsemblPlants"/>
        </authorList>
    </citation>
    <scope>IDENTIFICATION</scope>
</reference>
<dbReference type="Proteomes" id="UP000596661">
    <property type="component" value="Chromosome 1"/>
</dbReference>
<name>A0A803NJD8_CANSA</name>